<feature type="domain" description="PAS" evidence="3">
    <location>
        <begin position="168"/>
        <end position="241"/>
    </location>
</feature>
<dbReference type="SMART" id="SM00091">
    <property type="entry name" value="PAS"/>
    <property type="match status" value="1"/>
</dbReference>
<feature type="modified residue" description="4-aspartylphosphate" evidence="1">
    <location>
        <position position="62"/>
    </location>
</feature>
<evidence type="ECO:0000259" key="5">
    <source>
        <dbReference type="PROSITE" id="PS50883"/>
    </source>
</evidence>
<dbReference type="InterPro" id="IPR035965">
    <property type="entry name" value="PAS-like_dom_sf"/>
</dbReference>
<dbReference type="InterPro" id="IPR000160">
    <property type="entry name" value="GGDEF_dom"/>
</dbReference>
<dbReference type="Gene3D" id="3.40.50.2300">
    <property type="match status" value="1"/>
</dbReference>
<dbReference type="InterPro" id="IPR052155">
    <property type="entry name" value="Biofilm_reg_signaling"/>
</dbReference>
<keyword evidence="1" id="KW-0597">Phosphoprotein</keyword>
<dbReference type="PROSITE" id="PS50887">
    <property type="entry name" value="GGDEF"/>
    <property type="match status" value="1"/>
</dbReference>
<dbReference type="Pfam" id="PF00990">
    <property type="entry name" value="GGDEF"/>
    <property type="match status" value="1"/>
</dbReference>
<dbReference type="SMART" id="SM00267">
    <property type="entry name" value="GGDEF"/>
    <property type="match status" value="1"/>
</dbReference>
<proteinExistence type="predicted"/>
<dbReference type="InterPro" id="IPR011006">
    <property type="entry name" value="CheY-like_superfamily"/>
</dbReference>
<dbReference type="NCBIfam" id="TIGR00229">
    <property type="entry name" value="sensory_box"/>
    <property type="match status" value="1"/>
</dbReference>
<dbReference type="Pfam" id="PF08447">
    <property type="entry name" value="PAS_3"/>
    <property type="match status" value="1"/>
</dbReference>
<dbReference type="PROSITE" id="PS50113">
    <property type="entry name" value="PAC"/>
    <property type="match status" value="1"/>
</dbReference>
<dbReference type="PROSITE" id="PS50110">
    <property type="entry name" value="RESPONSE_REGULATORY"/>
    <property type="match status" value="1"/>
</dbReference>
<sequence length="754" mass="85582">MSKGTIICIDDDRLILNTLRDQLQRIIDDSYEIEVAESGGEALELFTELEADQIPIPLVICDQNLPDMGGDSLLSYLQIQYPKTRKILLTGEANLDAVINAVNSANLYRYIAKPWDETDLGLTVKAALRSHLQDEQLIGQNRTLRAMNAQLQGEIDERQLVQQKLQESETRLESILNSLDDVVWSAAVEEFQLLYLNPAAEAVHGYPVSSFLSNPDLWLEVVHPADRHQMIHFFDQLLVAGSLNIEYRILRPDGEIRWLKNRGHVITGDQGRPHRLDGIIYDITEQKRAQAQLIHDAFHDELTGLPNRNLMMERISQSLKRQHRTSDYQFALLFIDLDRFKIINDSLGHIVGDQLLVAIAHLLENCVRTSDTVARLGGDEFTILLDGIQGIEDAIHVAERILETLKSPFQVGEHSVFTGSSIGIAYNSVQYDDPTLLLRDADIAMYRAKSLGKGCFVVFSPEMHAQTLSLLKLERDLRSAVDRQEFVLYYQPIIDLQSGDLTDVEVLVRWQHPDRGLVMPSEFIPLAEETGLIVEIGQWVLQEACQTLRDYQQQFASATELKFSVNLSSEQLQDPNFIQTVDRVLSQSGLDGRYLKLELTESMLMSHEEKHIKTLQQLRDRSITISLDDFGTGYSSLSYLYRFPLDTLKIDQSFVSRMISEPKDAEIVNTIISLARTLNMDVIAEGIETEEEVLHLKKLGCERGQGYWFSPPMSQEKLEEHLQAGPQWFVQQQPMNPNFSFLAPSTSPIVDVQN</sequence>
<dbReference type="CDD" id="cd01949">
    <property type="entry name" value="GGDEF"/>
    <property type="match status" value="1"/>
</dbReference>
<dbReference type="InterPro" id="IPR000014">
    <property type="entry name" value="PAS"/>
</dbReference>
<dbReference type="CDD" id="cd00130">
    <property type="entry name" value="PAS"/>
    <property type="match status" value="1"/>
</dbReference>
<dbReference type="Gene3D" id="3.30.450.20">
    <property type="entry name" value="PAS domain"/>
    <property type="match status" value="1"/>
</dbReference>
<dbReference type="eggNOG" id="COG5001">
    <property type="taxonomic scope" value="Bacteria"/>
</dbReference>
<feature type="domain" description="GGDEF" evidence="6">
    <location>
        <begin position="328"/>
        <end position="461"/>
    </location>
</feature>
<dbReference type="PANTHER" id="PTHR44757:SF2">
    <property type="entry name" value="BIOFILM ARCHITECTURE MAINTENANCE PROTEIN MBAA"/>
    <property type="match status" value="1"/>
</dbReference>
<dbReference type="InterPro" id="IPR001789">
    <property type="entry name" value="Sig_transdc_resp-reg_receiver"/>
</dbReference>
<reference evidence="7 8" key="1">
    <citation type="journal article" date="2008" name="Proc. Natl. Acad. Sci. U.S.A.">
        <title>Niche adaptation and genome expansion in the chlorophyll d-producing cyanobacterium Acaryochloris marina.</title>
        <authorList>
            <person name="Swingley W.D."/>
            <person name="Chen M."/>
            <person name="Cheung P.C."/>
            <person name="Conrad A.L."/>
            <person name="Dejesa L.C."/>
            <person name="Hao J."/>
            <person name="Honchak B.M."/>
            <person name="Karbach L.E."/>
            <person name="Kurdoglu A."/>
            <person name="Lahiri S."/>
            <person name="Mastrian S.D."/>
            <person name="Miyashita H."/>
            <person name="Page L."/>
            <person name="Ramakrishna P."/>
            <person name="Satoh S."/>
            <person name="Sattley W.M."/>
            <person name="Shimada Y."/>
            <person name="Taylor H.L."/>
            <person name="Tomo T."/>
            <person name="Tsuchiya T."/>
            <person name="Wang Z.T."/>
            <person name="Raymond J."/>
            <person name="Mimuro M."/>
            <person name="Blankenship R.E."/>
            <person name="Touchman J.W."/>
        </authorList>
    </citation>
    <scope>NUCLEOTIDE SEQUENCE [LARGE SCALE GENOMIC DNA]</scope>
    <source>
        <strain evidence="8">MBIC 11017</strain>
    </source>
</reference>
<dbReference type="AlphaFoldDB" id="B0C4Z3"/>
<dbReference type="InterPro" id="IPR001610">
    <property type="entry name" value="PAC"/>
</dbReference>
<dbReference type="SUPFAM" id="SSF141868">
    <property type="entry name" value="EAL domain-like"/>
    <property type="match status" value="1"/>
</dbReference>
<evidence type="ECO:0000313" key="7">
    <source>
        <dbReference type="EMBL" id="ABW25105.1"/>
    </source>
</evidence>
<dbReference type="InterPro" id="IPR043128">
    <property type="entry name" value="Rev_trsase/Diguanyl_cyclase"/>
</dbReference>
<evidence type="ECO:0000259" key="6">
    <source>
        <dbReference type="PROSITE" id="PS50887"/>
    </source>
</evidence>
<dbReference type="PANTHER" id="PTHR44757">
    <property type="entry name" value="DIGUANYLATE CYCLASE DGCP"/>
    <property type="match status" value="1"/>
</dbReference>
<dbReference type="HOGENOM" id="CLU_000445_70_20_3"/>
<dbReference type="InterPro" id="IPR029787">
    <property type="entry name" value="Nucleotide_cyclase"/>
</dbReference>
<dbReference type="SUPFAM" id="SSF55785">
    <property type="entry name" value="PYP-like sensor domain (PAS domain)"/>
    <property type="match status" value="1"/>
</dbReference>
<dbReference type="KEGG" id="amr:AM1_0016"/>
<dbReference type="EMBL" id="CP000828">
    <property type="protein sequence ID" value="ABW25105.1"/>
    <property type="molecule type" value="Genomic_DNA"/>
</dbReference>
<dbReference type="STRING" id="329726.AM1_0016"/>
<gene>
    <name evidence="7" type="ordered locus">AM1_0016</name>
</gene>
<dbReference type="FunFam" id="3.20.20.450:FF:000001">
    <property type="entry name" value="Cyclic di-GMP phosphodiesterase yahA"/>
    <property type="match status" value="1"/>
</dbReference>
<dbReference type="SMART" id="SM00052">
    <property type="entry name" value="EAL"/>
    <property type="match status" value="1"/>
</dbReference>
<protein>
    <submittedName>
        <fullName evidence="7">Diguanylate cyclase/phosphodiesterase with PAS/PAC sensor</fullName>
    </submittedName>
</protein>
<dbReference type="RefSeq" id="WP_012160727.1">
    <property type="nucleotide sequence ID" value="NC_009925.1"/>
</dbReference>
<evidence type="ECO:0000259" key="2">
    <source>
        <dbReference type="PROSITE" id="PS50110"/>
    </source>
</evidence>
<dbReference type="Pfam" id="PF00072">
    <property type="entry name" value="Response_reg"/>
    <property type="match status" value="1"/>
</dbReference>
<dbReference type="SUPFAM" id="SSF52172">
    <property type="entry name" value="CheY-like"/>
    <property type="match status" value="1"/>
</dbReference>
<dbReference type="NCBIfam" id="TIGR00254">
    <property type="entry name" value="GGDEF"/>
    <property type="match status" value="1"/>
</dbReference>
<dbReference type="GO" id="GO:0000160">
    <property type="term" value="P:phosphorelay signal transduction system"/>
    <property type="evidence" value="ECO:0007669"/>
    <property type="project" value="InterPro"/>
</dbReference>
<dbReference type="Proteomes" id="UP000000268">
    <property type="component" value="Chromosome"/>
</dbReference>
<dbReference type="PROSITE" id="PS50112">
    <property type="entry name" value="PAS"/>
    <property type="match status" value="1"/>
</dbReference>
<evidence type="ECO:0000259" key="4">
    <source>
        <dbReference type="PROSITE" id="PS50113"/>
    </source>
</evidence>
<accession>B0C4Z3</accession>
<keyword evidence="8" id="KW-1185">Reference proteome</keyword>
<dbReference type="SMART" id="SM00086">
    <property type="entry name" value="PAC"/>
    <property type="match status" value="1"/>
</dbReference>
<dbReference type="CDD" id="cd01948">
    <property type="entry name" value="EAL"/>
    <property type="match status" value="1"/>
</dbReference>
<dbReference type="InterPro" id="IPR000700">
    <property type="entry name" value="PAS-assoc_C"/>
</dbReference>
<evidence type="ECO:0000313" key="8">
    <source>
        <dbReference type="Proteomes" id="UP000000268"/>
    </source>
</evidence>
<evidence type="ECO:0000259" key="3">
    <source>
        <dbReference type="PROSITE" id="PS50112"/>
    </source>
</evidence>
<feature type="domain" description="EAL" evidence="5">
    <location>
        <begin position="470"/>
        <end position="726"/>
    </location>
</feature>
<dbReference type="Gene3D" id="3.30.70.270">
    <property type="match status" value="1"/>
</dbReference>
<feature type="domain" description="Response regulatory" evidence="2">
    <location>
        <begin position="5"/>
        <end position="128"/>
    </location>
</feature>
<dbReference type="InterPro" id="IPR013655">
    <property type="entry name" value="PAS_fold_3"/>
</dbReference>
<dbReference type="SUPFAM" id="SSF55073">
    <property type="entry name" value="Nucleotide cyclase"/>
    <property type="match status" value="1"/>
</dbReference>
<feature type="domain" description="PAC" evidence="4">
    <location>
        <begin position="243"/>
        <end position="295"/>
    </location>
</feature>
<dbReference type="InterPro" id="IPR035919">
    <property type="entry name" value="EAL_sf"/>
</dbReference>
<dbReference type="Gene3D" id="3.20.20.450">
    <property type="entry name" value="EAL domain"/>
    <property type="match status" value="1"/>
</dbReference>
<name>B0C4Z3_ACAM1</name>
<dbReference type="SMART" id="SM00448">
    <property type="entry name" value="REC"/>
    <property type="match status" value="1"/>
</dbReference>
<dbReference type="Pfam" id="PF00563">
    <property type="entry name" value="EAL"/>
    <property type="match status" value="1"/>
</dbReference>
<dbReference type="InterPro" id="IPR001633">
    <property type="entry name" value="EAL_dom"/>
</dbReference>
<evidence type="ECO:0000256" key="1">
    <source>
        <dbReference type="PROSITE-ProRule" id="PRU00169"/>
    </source>
</evidence>
<organism evidence="7 8">
    <name type="scientific">Acaryochloris marina (strain MBIC 11017)</name>
    <dbReference type="NCBI Taxonomy" id="329726"/>
    <lineage>
        <taxon>Bacteria</taxon>
        <taxon>Bacillati</taxon>
        <taxon>Cyanobacteriota</taxon>
        <taxon>Cyanophyceae</taxon>
        <taxon>Acaryochloridales</taxon>
        <taxon>Acaryochloridaceae</taxon>
        <taxon>Acaryochloris</taxon>
    </lineage>
</organism>
<dbReference type="OrthoDB" id="543801at2"/>
<dbReference type="PROSITE" id="PS50883">
    <property type="entry name" value="EAL"/>
    <property type="match status" value="1"/>
</dbReference>